<keyword evidence="3" id="KW-1185">Reference proteome</keyword>
<dbReference type="EMBL" id="CAJVPP010000290">
    <property type="protein sequence ID" value="CAG8465811.1"/>
    <property type="molecule type" value="Genomic_DNA"/>
</dbReference>
<proteinExistence type="predicted"/>
<reference evidence="2" key="1">
    <citation type="submission" date="2021-06" db="EMBL/GenBank/DDBJ databases">
        <authorList>
            <person name="Kallberg Y."/>
            <person name="Tangrot J."/>
            <person name="Rosling A."/>
        </authorList>
    </citation>
    <scope>NUCLEOTIDE SEQUENCE</scope>
    <source>
        <strain evidence="2">87-6 pot B 2015</strain>
    </source>
</reference>
<dbReference type="Proteomes" id="UP000789375">
    <property type="component" value="Unassembled WGS sequence"/>
</dbReference>
<comment type="caution">
    <text evidence="2">The sequence shown here is derived from an EMBL/GenBank/DDBJ whole genome shotgun (WGS) entry which is preliminary data.</text>
</comment>
<name>A0A9N8VTA2_FUNMO</name>
<gene>
    <name evidence="2" type="ORF">FMOSSE_LOCUS2269</name>
</gene>
<evidence type="ECO:0000259" key="1">
    <source>
        <dbReference type="Pfam" id="PF07714"/>
    </source>
</evidence>
<dbReference type="AlphaFoldDB" id="A0A9N8VTA2"/>
<protein>
    <submittedName>
        <fullName evidence="2">15153_t:CDS:1</fullName>
    </submittedName>
</protein>
<dbReference type="Gene3D" id="1.10.510.10">
    <property type="entry name" value="Transferase(Phosphotransferase) domain 1"/>
    <property type="match status" value="1"/>
</dbReference>
<dbReference type="SUPFAM" id="SSF56112">
    <property type="entry name" value="Protein kinase-like (PK-like)"/>
    <property type="match status" value="1"/>
</dbReference>
<sequence>MVTKVEDFSLSSLHYLDDHEDDKSVDGDFADDDWQWEERLRLINEFGTWTSGNDTLDKFIQQTQLETPDPRFHMQWIPFENFGEVKFVAKGGHSSVFSATWKNKKDQVWDGAKQVFVEKPLVVALKSLKNSQNLGDEFLDEFKRHGSLKLDGCGYIVHCHEEIVDILTSPYAYQRRLLGLDEYSLNTADEIDDVDAFERIFASRISNTLYPVAPDVHPFAFYISRFLFFPNLPIPTNSTYSAEPLQTSYFDANKKSNLDEEITYEECKEQLINKYWCKGCRTKYFLERFSTWTSEDDELNHFIQESQLNAKEVHGYFRWFNYNIFKRIQLIGGNEGISEVYYAMIKYDELAEMSHDEFLVPKYFIAPDSHISEFVVLKRIINSGRMVKEFIHSIKNYHVCLDETIPKCYGITKDPLTQDYMLVLQYANMKSLNDPNTLVKFSSSLSWAKKKEILGELPYTNYAHDSSLAYDICNGKRPKIPLGTPKDLVEILNQCWESDPAKRPSINSIAFTLNWCMISDGESIPFNFKNSYRHHPNAFYSGRTIDFDFHLFDQIKPYL</sequence>
<dbReference type="InterPro" id="IPR001245">
    <property type="entry name" value="Ser-Thr/Tyr_kinase_cat_dom"/>
</dbReference>
<dbReference type="GO" id="GO:0004672">
    <property type="term" value="F:protein kinase activity"/>
    <property type="evidence" value="ECO:0007669"/>
    <property type="project" value="InterPro"/>
</dbReference>
<feature type="domain" description="Serine-threonine/tyrosine-protein kinase catalytic" evidence="1">
    <location>
        <begin position="454"/>
        <end position="510"/>
    </location>
</feature>
<dbReference type="Pfam" id="PF07714">
    <property type="entry name" value="PK_Tyr_Ser-Thr"/>
    <property type="match status" value="1"/>
</dbReference>
<evidence type="ECO:0000313" key="3">
    <source>
        <dbReference type="Proteomes" id="UP000789375"/>
    </source>
</evidence>
<organism evidence="2 3">
    <name type="scientific">Funneliformis mosseae</name>
    <name type="common">Endomycorrhizal fungus</name>
    <name type="synonym">Glomus mosseae</name>
    <dbReference type="NCBI Taxonomy" id="27381"/>
    <lineage>
        <taxon>Eukaryota</taxon>
        <taxon>Fungi</taxon>
        <taxon>Fungi incertae sedis</taxon>
        <taxon>Mucoromycota</taxon>
        <taxon>Glomeromycotina</taxon>
        <taxon>Glomeromycetes</taxon>
        <taxon>Glomerales</taxon>
        <taxon>Glomeraceae</taxon>
        <taxon>Funneliformis</taxon>
    </lineage>
</organism>
<dbReference type="InterPro" id="IPR011009">
    <property type="entry name" value="Kinase-like_dom_sf"/>
</dbReference>
<accession>A0A9N8VTA2</accession>
<evidence type="ECO:0000313" key="2">
    <source>
        <dbReference type="EMBL" id="CAG8465811.1"/>
    </source>
</evidence>